<protein>
    <recommendedName>
        <fullName evidence="2">P68 RBP/TagC-like beta-propeller domain-containing protein</fullName>
    </recommendedName>
</protein>
<dbReference type="AlphaFoldDB" id="A0A2P8DQ00"/>
<feature type="signal peptide" evidence="1">
    <location>
        <begin position="1"/>
        <end position="42"/>
    </location>
</feature>
<gene>
    <name evidence="3" type="ORF">CLV63_10330</name>
</gene>
<proteinExistence type="predicted"/>
<dbReference type="PROSITE" id="PS51318">
    <property type="entry name" value="TAT"/>
    <property type="match status" value="1"/>
</dbReference>
<keyword evidence="1" id="KW-0732">Signal</keyword>
<dbReference type="Pfam" id="PF21311">
    <property type="entry name" value="Phage_RBD_prop"/>
    <property type="match status" value="1"/>
</dbReference>
<dbReference type="InterPro" id="IPR006311">
    <property type="entry name" value="TAT_signal"/>
</dbReference>
<sequence>MPRPRPHTPAPRPGPSRRTVLRAGAAALAGGTAYAAAGPSHAAPASRTAAPVFDLETAAEPLFTHARLHHDRTILQSFAFDGADQHCYTVQIVQGGTDLPGDAPGDSEYAERNRRGDLTLTRLDADGTRTGHMYLKGFGHGVSIGFEPGGHLWSEVDAVTEGASGWGTRLLRFPFDDGAVIDAAETPGLDRRVLVDGADRTTANVDPAHERLVMRYRVDGGFRFAVYDVADATGPDAEPLFDVAQPAELTGTTFQGYTVFGDHLYLLDGEIYGDGNPPGSGGNTHLTRVDLRDGTTTQRVRTLAGEDLHRREPEGMGIHLTDPADPSSAGLCFGFGTSTTPDPDASRLATIYRIPLP</sequence>
<evidence type="ECO:0000256" key="1">
    <source>
        <dbReference type="SAM" id="SignalP"/>
    </source>
</evidence>
<evidence type="ECO:0000313" key="4">
    <source>
        <dbReference type="Proteomes" id="UP000240542"/>
    </source>
</evidence>
<dbReference type="EMBL" id="PYGA01000003">
    <property type="protein sequence ID" value="PSK99309.1"/>
    <property type="molecule type" value="Genomic_DNA"/>
</dbReference>
<dbReference type="RefSeq" id="WP_106581742.1">
    <property type="nucleotide sequence ID" value="NZ_PYGA01000003.1"/>
</dbReference>
<accession>A0A2P8DQ00</accession>
<reference evidence="3 4" key="1">
    <citation type="submission" date="2018-03" db="EMBL/GenBank/DDBJ databases">
        <title>Genomic Encyclopedia of Archaeal and Bacterial Type Strains, Phase II (KMG-II): from individual species to whole genera.</title>
        <authorList>
            <person name="Goeker M."/>
        </authorList>
    </citation>
    <scope>NUCLEOTIDE SEQUENCE [LARGE SCALE GENOMIC DNA]</scope>
    <source>
        <strain evidence="3 4">DSM 45312</strain>
    </source>
</reference>
<dbReference type="Proteomes" id="UP000240542">
    <property type="component" value="Unassembled WGS sequence"/>
</dbReference>
<evidence type="ECO:0000259" key="2">
    <source>
        <dbReference type="Pfam" id="PF21311"/>
    </source>
</evidence>
<comment type="caution">
    <text evidence="3">The sequence shown here is derived from an EMBL/GenBank/DDBJ whole genome shotgun (WGS) entry which is preliminary data.</text>
</comment>
<keyword evidence="4" id="KW-1185">Reference proteome</keyword>
<feature type="chain" id="PRO_5038950644" description="P68 RBP/TagC-like beta-propeller domain-containing protein" evidence="1">
    <location>
        <begin position="43"/>
        <end position="357"/>
    </location>
</feature>
<feature type="domain" description="P68 RBP/TagC-like beta-propeller" evidence="2">
    <location>
        <begin position="74"/>
        <end position="270"/>
    </location>
</feature>
<dbReference type="OrthoDB" id="3968810at2"/>
<evidence type="ECO:0000313" key="3">
    <source>
        <dbReference type="EMBL" id="PSK99309.1"/>
    </source>
</evidence>
<name>A0A2P8DQ00_9ACTN</name>
<organism evidence="3 4">
    <name type="scientific">Murinocardiopsis flavida</name>
    <dbReference type="NCBI Taxonomy" id="645275"/>
    <lineage>
        <taxon>Bacteria</taxon>
        <taxon>Bacillati</taxon>
        <taxon>Actinomycetota</taxon>
        <taxon>Actinomycetes</taxon>
        <taxon>Streptosporangiales</taxon>
        <taxon>Nocardiopsidaceae</taxon>
        <taxon>Murinocardiopsis</taxon>
    </lineage>
</organism>
<dbReference type="InterPro" id="IPR048799">
    <property type="entry name" value="P68_RBP_TagC-like_beta-prop"/>
</dbReference>